<evidence type="ECO:0000256" key="6">
    <source>
        <dbReference type="ARBA" id="ARBA00023136"/>
    </source>
</evidence>
<gene>
    <name evidence="10" type="primary">lacG</name>
    <name evidence="10" type="ORF">BFL34_01493</name>
</gene>
<evidence type="ECO:0000256" key="8">
    <source>
        <dbReference type="SAM" id="MobiDB-lite"/>
    </source>
</evidence>
<dbReference type="GO" id="GO:0005886">
    <property type="term" value="C:plasma membrane"/>
    <property type="evidence" value="ECO:0007669"/>
    <property type="project" value="UniProtKB-SubCell"/>
</dbReference>
<feature type="transmembrane region" description="Helical" evidence="7">
    <location>
        <begin position="140"/>
        <end position="162"/>
    </location>
</feature>
<keyword evidence="3" id="KW-1003">Cell membrane</keyword>
<keyword evidence="2 7" id="KW-0813">Transport</keyword>
<feature type="region of interest" description="Disordered" evidence="8">
    <location>
        <begin position="1"/>
        <end position="39"/>
    </location>
</feature>
<sequence length="309" mass="33359">MSTTVHAAGSAAARIADQASGRARSDGERTGRPAGRRQLPPGRVILHGILFAGSLVSLFPLYWLVVMASNTTSDIYKSPPVLVPGPYLWDNIQAVFRTIDFGGSLMNTVIVAVSVTVLVLFFDSIAAFTFAKYEFPGRRALFALLLVTFMLPAQLSVIPQFVTMINLGWVGQLQALIVPAAANAFGIFWLRQFIISSVPDELIDAARIDGAGFFRQYLTVCLPLIRPGLGFLGIFTFIAAWNDYLWPLIVLNDPGTLTLQVAMSQLNSAHGKDYGMVMAGALLAVIPLIVVFLIGAKQFIGDIAKGALK</sequence>
<comment type="caution">
    <text evidence="10">The sequence shown here is derived from an EMBL/GenBank/DDBJ whole genome shotgun (WGS) entry which is preliminary data.</text>
</comment>
<evidence type="ECO:0000256" key="7">
    <source>
        <dbReference type="RuleBase" id="RU363032"/>
    </source>
</evidence>
<comment type="similarity">
    <text evidence="7">Belongs to the binding-protein-dependent transport system permease family.</text>
</comment>
<feature type="transmembrane region" description="Helical" evidence="7">
    <location>
        <begin position="168"/>
        <end position="190"/>
    </location>
</feature>
<evidence type="ECO:0000259" key="9">
    <source>
        <dbReference type="PROSITE" id="PS50928"/>
    </source>
</evidence>
<organism evidence="10 11">
    <name type="scientific">Clavibacter michiganensis</name>
    <dbReference type="NCBI Taxonomy" id="28447"/>
    <lineage>
        <taxon>Bacteria</taxon>
        <taxon>Bacillati</taxon>
        <taxon>Actinomycetota</taxon>
        <taxon>Actinomycetes</taxon>
        <taxon>Micrococcales</taxon>
        <taxon>Microbacteriaceae</taxon>
        <taxon>Clavibacter</taxon>
    </lineage>
</organism>
<keyword evidence="6 7" id="KW-0472">Membrane</keyword>
<dbReference type="AlphaFoldDB" id="A0A251Y8U4"/>
<proteinExistence type="inferred from homology"/>
<dbReference type="PANTHER" id="PTHR43744:SF12">
    <property type="entry name" value="ABC TRANSPORTER PERMEASE PROTEIN MG189-RELATED"/>
    <property type="match status" value="1"/>
</dbReference>
<dbReference type="CDD" id="cd06261">
    <property type="entry name" value="TM_PBP2"/>
    <property type="match status" value="1"/>
</dbReference>
<dbReference type="GO" id="GO:0055085">
    <property type="term" value="P:transmembrane transport"/>
    <property type="evidence" value="ECO:0007669"/>
    <property type="project" value="InterPro"/>
</dbReference>
<reference evidence="10 11" key="1">
    <citation type="submission" date="2016-08" db="EMBL/GenBank/DDBJ databases">
        <title>Genome sequence of Clavibacter michiganensis spp strain CFBP7494.</title>
        <authorList>
            <person name="Thapa S.P."/>
            <person name="Coaker G."/>
            <person name="Jacques M.-A."/>
        </authorList>
    </citation>
    <scope>NUCLEOTIDE SEQUENCE [LARGE SCALE GENOMIC DNA]</scope>
    <source>
        <strain evidence="10">CFBP7494</strain>
    </source>
</reference>
<dbReference type="PROSITE" id="PS50928">
    <property type="entry name" value="ABC_TM1"/>
    <property type="match status" value="1"/>
</dbReference>
<dbReference type="Gene3D" id="1.10.3720.10">
    <property type="entry name" value="MetI-like"/>
    <property type="match status" value="1"/>
</dbReference>
<dbReference type="SUPFAM" id="SSF161098">
    <property type="entry name" value="MetI-like"/>
    <property type="match status" value="1"/>
</dbReference>
<feature type="domain" description="ABC transmembrane type-1" evidence="9">
    <location>
        <begin position="105"/>
        <end position="295"/>
    </location>
</feature>
<keyword evidence="5 7" id="KW-1133">Transmembrane helix</keyword>
<dbReference type="PANTHER" id="PTHR43744">
    <property type="entry name" value="ABC TRANSPORTER PERMEASE PROTEIN MG189-RELATED-RELATED"/>
    <property type="match status" value="1"/>
</dbReference>
<comment type="subcellular location">
    <subcellularLocation>
        <location evidence="1 7">Cell membrane</location>
        <topology evidence="1 7">Multi-pass membrane protein</topology>
    </subcellularLocation>
</comment>
<evidence type="ECO:0000313" key="11">
    <source>
        <dbReference type="Proteomes" id="UP000194837"/>
    </source>
</evidence>
<evidence type="ECO:0000256" key="5">
    <source>
        <dbReference type="ARBA" id="ARBA00022989"/>
    </source>
</evidence>
<dbReference type="InterPro" id="IPR035906">
    <property type="entry name" value="MetI-like_sf"/>
</dbReference>
<dbReference type="EMBL" id="MDJW01000008">
    <property type="protein sequence ID" value="OUE20675.1"/>
    <property type="molecule type" value="Genomic_DNA"/>
</dbReference>
<feature type="transmembrane region" description="Helical" evidence="7">
    <location>
        <begin position="105"/>
        <end position="128"/>
    </location>
</feature>
<dbReference type="InterPro" id="IPR000515">
    <property type="entry name" value="MetI-like"/>
</dbReference>
<dbReference type="Proteomes" id="UP000194837">
    <property type="component" value="Unassembled WGS sequence"/>
</dbReference>
<keyword evidence="4 7" id="KW-0812">Transmembrane</keyword>
<dbReference type="Pfam" id="PF00528">
    <property type="entry name" value="BPD_transp_1"/>
    <property type="match status" value="1"/>
</dbReference>
<name>A0A251Y8U4_9MICO</name>
<evidence type="ECO:0000256" key="4">
    <source>
        <dbReference type="ARBA" id="ARBA00022692"/>
    </source>
</evidence>
<feature type="transmembrane region" description="Helical" evidence="7">
    <location>
        <begin position="274"/>
        <end position="296"/>
    </location>
</feature>
<evidence type="ECO:0000256" key="1">
    <source>
        <dbReference type="ARBA" id="ARBA00004651"/>
    </source>
</evidence>
<protein>
    <submittedName>
        <fullName evidence="10">Lactose transport system permease protein LacG</fullName>
    </submittedName>
</protein>
<evidence type="ECO:0000256" key="2">
    <source>
        <dbReference type="ARBA" id="ARBA00022448"/>
    </source>
</evidence>
<feature type="transmembrane region" description="Helical" evidence="7">
    <location>
        <begin position="44"/>
        <end position="65"/>
    </location>
</feature>
<evidence type="ECO:0000256" key="3">
    <source>
        <dbReference type="ARBA" id="ARBA00022475"/>
    </source>
</evidence>
<evidence type="ECO:0000313" key="10">
    <source>
        <dbReference type="EMBL" id="OUE20675.1"/>
    </source>
</evidence>
<feature type="transmembrane region" description="Helical" evidence="7">
    <location>
        <begin position="217"/>
        <end position="241"/>
    </location>
</feature>
<accession>A0A251Y8U4</accession>
<dbReference type="RefSeq" id="WP_086521257.1">
    <property type="nucleotide sequence ID" value="NZ_MDJW01000008.1"/>
</dbReference>